<dbReference type="RefSeq" id="WP_136641273.1">
    <property type="nucleotide sequence ID" value="NZ_QYRT01000007.1"/>
</dbReference>
<reference evidence="1 2" key="1">
    <citation type="journal article" date="2019" name="Microorganisms">
        <title>Systematic Affiliation and Genome Analysis of Subtercola vilae DB165(T) with Particular Emphasis on Cold Adaptation of an Isolate from a High-Altitude Cold Volcano Lake.</title>
        <authorList>
            <person name="Villalobos A.S."/>
            <person name="Wiese J."/>
            <person name="Imhoff J.F."/>
            <person name="Dorador C."/>
            <person name="Keller A."/>
            <person name="Hentschel U."/>
        </authorList>
    </citation>
    <scope>NUCLEOTIDE SEQUENCE [LARGE SCALE GENOMIC DNA]</scope>
    <source>
        <strain evidence="1 2">DB165</strain>
    </source>
</reference>
<proteinExistence type="predicted"/>
<keyword evidence="2" id="KW-1185">Reference proteome</keyword>
<dbReference type="GO" id="GO:0016491">
    <property type="term" value="F:oxidoreductase activity"/>
    <property type="evidence" value="ECO:0007669"/>
    <property type="project" value="InterPro"/>
</dbReference>
<accession>A0A4T2C652</accession>
<dbReference type="Proteomes" id="UP000306192">
    <property type="component" value="Unassembled WGS sequence"/>
</dbReference>
<gene>
    <name evidence="1" type="ORF">D4765_05670</name>
</gene>
<organism evidence="1 2">
    <name type="scientific">Subtercola vilae</name>
    <dbReference type="NCBI Taxonomy" id="2056433"/>
    <lineage>
        <taxon>Bacteria</taxon>
        <taxon>Bacillati</taxon>
        <taxon>Actinomycetota</taxon>
        <taxon>Actinomycetes</taxon>
        <taxon>Micrococcales</taxon>
        <taxon>Microbacteriaceae</taxon>
        <taxon>Subtercola</taxon>
    </lineage>
</organism>
<dbReference type="OrthoDB" id="3721183at2"/>
<protein>
    <submittedName>
        <fullName evidence="1">Uncharacterized protein</fullName>
    </submittedName>
</protein>
<evidence type="ECO:0000313" key="2">
    <source>
        <dbReference type="Proteomes" id="UP000306192"/>
    </source>
</evidence>
<dbReference type="EMBL" id="QYRT01000007">
    <property type="protein sequence ID" value="TIH39042.1"/>
    <property type="molecule type" value="Genomic_DNA"/>
</dbReference>
<evidence type="ECO:0000313" key="1">
    <source>
        <dbReference type="EMBL" id="TIH39042.1"/>
    </source>
</evidence>
<comment type="caution">
    <text evidence="1">The sequence shown here is derived from an EMBL/GenBank/DDBJ whole genome shotgun (WGS) entry which is preliminary data.</text>
</comment>
<dbReference type="InterPro" id="IPR012348">
    <property type="entry name" value="RNR-like"/>
</dbReference>
<dbReference type="Gene3D" id="1.10.620.20">
    <property type="entry name" value="Ribonucleotide Reductase, subunit A"/>
    <property type="match status" value="1"/>
</dbReference>
<name>A0A4T2C652_9MICO</name>
<sequence length="295" mass="33114">MTDSTHPVTPRISAPTGGGDFDIREYTRTAAGSHEATLPLGAFAEHPLKPATLRALAYLRDLEQFTMHHMRDVLVTPSHKDARLTAFLATWAFEKYWIADAYDRILKAHENFVPAKNRARLAVVRFVREFADRISPIITAIRANLIGEDVIAGTVTRSYIDELVNRAAYSQIIKKDPNVALTEILGRFQVLRERHLRFFEGETLRRLEESVSARKLTRSSLRKSWAPTGTSEQPTQETRFMMTYLFGDASGRADALGVDRVVDTLPGLAGLDLMKRQARRLGVRLVTADHTKATA</sequence>
<dbReference type="AlphaFoldDB" id="A0A4T2C652"/>